<evidence type="ECO:0000313" key="1">
    <source>
        <dbReference type="EMBL" id="COX87174.1"/>
    </source>
</evidence>
<protein>
    <submittedName>
        <fullName evidence="1">Uncharacterized protein</fullName>
    </submittedName>
</protein>
<accession>A0A916PB62</accession>
<gene>
    <name evidence="1" type="ORF">ERS007739_01825</name>
</gene>
<sequence>MQLVSADRFQAVSVGVVLPHQGADRGQIAFGHSAHRAHYVPHLRIRQCVNHPFAVPAAGHQAGAPKLQQVLGGIGKRQPRRTSQRVHTAFTLHQQIQQLQSMAAGQRLPDQGELLEDQLLCTGHAAAPFLDSDVRIFN</sequence>
<dbReference type="EMBL" id="CSBK01000757">
    <property type="protein sequence ID" value="COX87174.1"/>
    <property type="molecule type" value="Genomic_DNA"/>
</dbReference>
<reference evidence="2" key="1">
    <citation type="submission" date="2015-03" db="EMBL/GenBank/DDBJ databases">
        <authorList>
            <consortium name="Pathogen Informatics"/>
        </authorList>
    </citation>
    <scope>NUCLEOTIDE SEQUENCE [LARGE SCALE GENOMIC DNA]</scope>
    <source>
        <strain evidence="2">N09902308</strain>
    </source>
</reference>
<organism evidence="1 2">
    <name type="scientific">Mycobacterium tuberculosis</name>
    <dbReference type="NCBI Taxonomy" id="1773"/>
    <lineage>
        <taxon>Bacteria</taxon>
        <taxon>Bacillati</taxon>
        <taxon>Actinomycetota</taxon>
        <taxon>Actinomycetes</taxon>
        <taxon>Mycobacteriales</taxon>
        <taxon>Mycobacteriaceae</taxon>
        <taxon>Mycobacterium</taxon>
        <taxon>Mycobacterium tuberculosis complex</taxon>
    </lineage>
</organism>
<name>A0A916PB62_MYCTX</name>
<evidence type="ECO:0000313" key="2">
    <source>
        <dbReference type="Proteomes" id="UP000039021"/>
    </source>
</evidence>
<dbReference type="AlphaFoldDB" id="A0A916PB62"/>
<dbReference type="Proteomes" id="UP000039021">
    <property type="component" value="Unassembled WGS sequence"/>
</dbReference>
<proteinExistence type="predicted"/>
<comment type="caution">
    <text evidence="1">The sequence shown here is derived from an EMBL/GenBank/DDBJ whole genome shotgun (WGS) entry which is preliminary data.</text>
</comment>